<organism evidence="1 2">
    <name type="scientific">Manihot esculenta</name>
    <name type="common">Cassava</name>
    <name type="synonym">Jatropha manihot</name>
    <dbReference type="NCBI Taxonomy" id="3983"/>
    <lineage>
        <taxon>Eukaryota</taxon>
        <taxon>Viridiplantae</taxon>
        <taxon>Streptophyta</taxon>
        <taxon>Embryophyta</taxon>
        <taxon>Tracheophyta</taxon>
        <taxon>Spermatophyta</taxon>
        <taxon>Magnoliopsida</taxon>
        <taxon>eudicotyledons</taxon>
        <taxon>Gunneridae</taxon>
        <taxon>Pentapetalae</taxon>
        <taxon>rosids</taxon>
        <taxon>fabids</taxon>
        <taxon>Malpighiales</taxon>
        <taxon>Euphorbiaceae</taxon>
        <taxon>Crotonoideae</taxon>
        <taxon>Manihoteae</taxon>
        <taxon>Manihot</taxon>
    </lineage>
</organism>
<sequence>MMIMLLYEVINYLEIIKIITSMGAFHRLMSLDISHNHLTDSIPGSMVSKMKSMQVFLNLSGNLLGGSIPVELKMLEATQAIDLSNINLSGIIPETLGGCRNLFSLDLSGNKLSVPIPAKPFSQLTVLTSMNLSRNDLDGQIPESLAELKHLTAPDLSHNQLKLCQSSLIETTQFVF</sequence>
<reference evidence="2" key="1">
    <citation type="journal article" date="2016" name="Nat. Biotechnol.">
        <title>Sequencing wild and cultivated cassava and related species reveals extensive interspecific hybridization and genetic diversity.</title>
        <authorList>
            <person name="Bredeson J.V."/>
            <person name="Lyons J.B."/>
            <person name="Prochnik S.E."/>
            <person name="Wu G.A."/>
            <person name="Ha C.M."/>
            <person name="Edsinger-Gonzales E."/>
            <person name="Grimwood J."/>
            <person name="Schmutz J."/>
            <person name="Rabbi I.Y."/>
            <person name="Egesi C."/>
            <person name="Nauluvula P."/>
            <person name="Lebot V."/>
            <person name="Ndunguru J."/>
            <person name="Mkamilo G."/>
            <person name="Bart R.S."/>
            <person name="Setter T.L."/>
            <person name="Gleadow R.M."/>
            <person name="Kulakow P."/>
            <person name="Ferguson M.E."/>
            <person name="Rounsley S."/>
            <person name="Rokhsar D.S."/>
        </authorList>
    </citation>
    <scope>NUCLEOTIDE SEQUENCE [LARGE SCALE GENOMIC DNA]</scope>
    <source>
        <strain evidence="2">cv. AM560-2</strain>
    </source>
</reference>
<evidence type="ECO:0000313" key="2">
    <source>
        <dbReference type="Proteomes" id="UP000091857"/>
    </source>
</evidence>
<dbReference type="Proteomes" id="UP000091857">
    <property type="component" value="Chromosome 17"/>
</dbReference>
<dbReference type="EMBL" id="CM004403">
    <property type="protein sequence ID" value="KAG8634656.1"/>
    <property type="molecule type" value="Genomic_DNA"/>
</dbReference>
<name>A0ACB7G420_MANES</name>
<comment type="caution">
    <text evidence="1">The sequence shown here is derived from an EMBL/GenBank/DDBJ whole genome shotgun (WGS) entry which is preliminary data.</text>
</comment>
<keyword evidence="2" id="KW-1185">Reference proteome</keyword>
<evidence type="ECO:0000313" key="1">
    <source>
        <dbReference type="EMBL" id="KAG8634656.1"/>
    </source>
</evidence>
<proteinExistence type="predicted"/>
<gene>
    <name evidence="1" type="ORF">MANES_17G066851v8</name>
</gene>
<protein>
    <submittedName>
        <fullName evidence="1">Uncharacterized protein</fullName>
    </submittedName>
</protein>
<accession>A0ACB7G420</accession>